<dbReference type="Pfam" id="PF02086">
    <property type="entry name" value="MethyltransfD12"/>
    <property type="match status" value="1"/>
</dbReference>
<dbReference type="PROSITE" id="PS00092">
    <property type="entry name" value="N6_MTASE"/>
    <property type="match status" value="1"/>
</dbReference>
<dbReference type="InterPro" id="IPR012327">
    <property type="entry name" value="MeTrfase_D12"/>
</dbReference>
<evidence type="ECO:0000256" key="2">
    <source>
        <dbReference type="ARBA" id="ARBA00022679"/>
    </source>
</evidence>
<feature type="coiled-coil region" evidence="4">
    <location>
        <begin position="101"/>
        <end position="128"/>
    </location>
</feature>
<dbReference type="PANTHER" id="PTHR30481">
    <property type="entry name" value="DNA ADENINE METHYLASE"/>
    <property type="match status" value="1"/>
</dbReference>
<dbReference type="EC" id="2.1.1.72" evidence="5"/>
<organism evidence="5 6">
    <name type="scientific">Mycoplasma zalophi</name>
    <dbReference type="NCBI Taxonomy" id="191287"/>
    <lineage>
        <taxon>Bacteria</taxon>
        <taxon>Bacillati</taxon>
        <taxon>Mycoplasmatota</taxon>
        <taxon>Mollicutes</taxon>
        <taxon>Mycoplasmataceae</taxon>
        <taxon>Mycoplasma</taxon>
    </lineage>
</organism>
<evidence type="ECO:0000256" key="3">
    <source>
        <dbReference type="ARBA" id="ARBA00022691"/>
    </source>
</evidence>
<dbReference type="PIRSF" id="PIRSF000398">
    <property type="entry name" value="M_m6A_EcoRV"/>
    <property type="match status" value="1"/>
</dbReference>
<protein>
    <submittedName>
        <fullName evidence="5">Dam family site-specific DNA-(Adenine-N6)-methyltransferase</fullName>
        <ecNumber evidence="5">2.1.1.72</ecNumber>
    </submittedName>
</protein>
<name>A0ABS6DPN8_9MOLU</name>
<dbReference type="NCBIfam" id="TIGR00571">
    <property type="entry name" value="dam"/>
    <property type="match status" value="1"/>
</dbReference>
<keyword evidence="4" id="KW-0175">Coiled coil</keyword>
<dbReference type="InterPro" id="IPR012263">
    <property type="entry name" value="M_m6A_EcoRV"/>
</dbReference>
<evidence type="ECO:0000256" key="4">
    <source>
        <dbReference type="SAM" id="Coils"/>
    </source>
</evidence>
<dbReference type="InterPro" id="IPR002052">
    <property type="entry name" value="DNA_methylase_N6_adenine_CS"/>
</dbReference>
<dbReference type="EMBL" id="JAHMHH010000001">
    <property type="protein sequence ID" value="MBU4692289.1"/>
    <property type="molecule type" value="Genomic_DNA"/>
</dbReference>
<dbReference type="Proteomes" id="UP000718793">
    <property type="component" value="Unassembled WGS sequence"/>
</dbReference>
<keyword evidence="6" id="KW-1185">Reference proteome</keyword>
<proteinExistence type="predicted"/>
<evidence type="ECO:0000313" key="5">
    <source>
        <dbReference type="EMBL" id="MBU4692289.1"/>
    </source>
</evidence>
<dbReference type="GO" id="GO:0032259">
    <property type="term" value="P:methylation"/>
    <property type="evidence" value="ECO:0007669"/>
    <property type="project" value="UniProtKB-KW"/>
</dbReference>
<dbReference type="GO" id="GO:0009007">
    <property type="term" value="F:site-specific DNA-methyltransferase (adenine-specific) activity"/>
    <property type="evidence" value="ECO:0007669"/>
    <property type="project" value="UniProtKB-EC"/>
</dbReference>
<keyword evidence="2 5" id="KW-0808">Transferase</keyword>
<accession>A0ABS6DPN8</accession>
<keyword evidence="1 5" id="KW-0489">Methyltransferase</keyword>
<dbReference type="RefSeq" id="WP_216488728.1">
    <property type="nucleotide sequence ID" value="NZ_JAHMHH010000001.1"/>
</dbReference>
<dbReference type="PANTHER" id="PTHR30481:SF3">
    <property type="entry name" value="DNA ADENINE METHYLASE"/>
    <property type="match status" value="1"/>
</dbReference>
<evidence type="ECO:0000256" key="1">
    <source>
        <dbReference type="ARBA" id="ARBA00022603"/>
    </source>
</evidence>
<evidence type="ECO:0000313" key="6">
    <source>
        <dbReference type="Proteomes" id="UP000718793"/>
    </source>
</evidence>
<sequence length="327" mass="38175">MTKCIQELNELSYENNTILPGEVLIDLNKKNTQSGKIKPFVKWVGGKSFALKYIKQYYPETINKYCEPFVGGGAVLFDILSNYNVEDVLISDLNKELINTYITIKYNIEELINELKKLKTEYMKLSITQRDKYFYVKRNEFNEYIQNKIKNKIYGSALFIFINKTCFNGLYRVNSKGLFNTPAGRYKNPEIYDEENLRNISKKLEKVKIINDSYSSSIDFIDENTLVYFDPPYRPLNKTSNFISYNTSSFGDLEQIELANYFKKVNNKKAKAILSNSDPKNVDINDNFFDDLYSGFNINRIKVKRYINSNGKKRGDINEILVTNFKN</sequence>
<comment type="caution">
    <text evidence="5">The sequence shown here is derived from an EMBL/GenBank/DDBJ whole genome shotgun (WGS) entry which is preliminary data.</text>
</comment>
<keyword evidence="3" id="KW-0949">S-adenosyl-L-methionine</keyword>
<gene>
    <name evidence="5" type="ORF">KQ875_01600</name>
</gene>
<reference evidence="5" key="1">
    <citation type="submission" date="2021-06" db="EMBL/GenBank/DDBJ databases">
        <title>Novel Mycoplasma species detected in California sea lions (Zalophus californianus) from the USA.</title>
        <authorList>
            <person name="Volokhov D.V."/>
            <person name="Furtak V.A."/>
            <person name="Zagorodnyaya T.A."/>
        </authorList>
    </citation>
    <scope>NUCLEOTIDE SEQUENCE [LARGE SCALE GENOMIC DNA]</scope>
    <source>
        <strain evidence="5">CSL 5346</strain>
    </source>
</reference>